<gene>
    <name evidence="10" type="ORF">KIN20_004311</name>
</gene>
<dbReference type="PROSITE" id="PS51504">
    <property type="entry name" value="H15"/>
    <property type="match status" value="1"/>
</dbReference>
<dbReference type="GO" id="GO:0005634">
    <property type="term" value="C:nucleus"/>
    <property type="evidence" value="ECO:0007669"/>
    <property type="project" value="UniProtKB-SubCell"/>
</dbReference>
<dbReference type="GO" id="GO:0030527">
    <property type="term" value="F:structural constituent of chromatin"/>
    <property type="evidence" value="ECO:0007669"/>
    <property type="project" value="InterPro"/>
</dbReference>
<evidence type="ECO:0000256" key="2">
    <source>
        <dbReference type="ARBA" id="ARBA00004286"/>
    </source>
</evidence>
<sequence length="197" mass="20539">MSATAASAAVAMGAATGTGSAKVGKGSKSSAVKKAPSHPTYSAMINKAVAELKDRSGSSKAAILKYLMAHYKLGGNTNKINSQLRMALKKAVAKGELKQVKGSGASGSFKLGEKKSAPSTKEKHSSKKPAAKEHKSSGKAASKEPKVEKKAKSPKRAKAPKAKTAKKRLAGKTTKPKKVKKPKISSSKVKKEEPWIC</sequence>
<dbReference type="InterPro" id="IPR005818">
    <property type="entry name" value="Histone_H1/H5_H15"/>
</dbReference>
<dbReference type="InterPro" id="IPR036390">
    <property type="entry name" value="WH_DNA-bd_sf"/>
</dbReference>
<comment type="caution">
    <text evidence="10">The sequence shown here is derived from an EMBL/GenBank/DDBJ whole genome shotgun (WGS) entry which is preliminary data.</text>
</comment>
<dbReference type="PRINTS" id="PR00624">
    <property type="entry name" value="HISTONEH5"/>
</dbReference>
<feature type="domain" description="H15" evidence="9">
    <location>
        <begin position="37"/>
        <end position="113"/>
    </location>
</feature>
<dbReference type="FunFam" id="1.10.10.10:FF:000140">
    <property type="entry name" value="Histone H1.0"/>
    <property type="match status" value="1"/>
</dbReference>
<comment type="similarity">
    <text evidence="7">Belongs to the histone H1/H5 family.</text>
</comment>
<feature type="compositionally biased region" description="Basic and acidic residues" evidence="8">
    <location>
        <begin position="130"/>
        <end position="151"/>
    </location>
</feature>
<dbReference type="GO" id="GO:0003690">
    <property type="term" value="F:double-stranded DNA binding"/>
    <property type="evidence" value="ECO:0007669"/>
    <property type="project" value="TreeGrafter"/>
</dbReference>
<dbReference type="GO" id="GO:0045910">
    <property type="term" value="P:negative regulation of DNA recombination"/>
    <property type="evidence" value="ECO:0007669"/>
    <property type="project" value="TreeGrafter"/>
</dbReference>
<comment type="subcellular location">
    <subcellularLocation>
        <location evidence="2">Chromosome</location>
    </subcellularLocation>
    <subcellularLocation>
        <location evidence="1 7">Nucleus</location>
    </subcellularLocation>
</comment>
<dbReference type="InterPro" id="IPR036388">
    <property type="entry name" value="WH-like_DNA-bd_sf"/>
</dbReference>
<dbReference type="GO" id="GO:0006334">
    <property type="term" value="P:nucleosome assembly"/>
    <property type="evidence" value="ECO:0007669"/>
    <property type="project" value="InterPro"/>
</dbReference>
<dbReference type="GO" id="GO:0000786">
    <property type="term" value="C:nucleosome"/>
    <property type="evidence" value="ECO:0007669"/>
    <property type="project" value="InterPro"/>
</dbReference>
<organism evidence="10 11">
    <name type="scientific">Parelaphostrongylus tenuis</name>
    <name type="common">Meningeal worm</name>
    <dbReference type="NCBI Taxonomy" id="148309"/>
    <lineage>
        <taxon>Eukaryota</taxon>
        <taxon>Metazoa</taxon>
        <taxon>Ecdysozoa</taxon>
        <taxon>Nematoda</taxon>
        <taxon>Chromadorea</taxon>
        <taxon>Rhabditida</taxon>
        <taxon>Rhabditina</taxon>
        <taxon>Rhabditomorpha</taxon>
        <taxon>Strongyloidea</taxon>
        <taxon>Metastrongylidae</taxon>
        <taxon>Parelaphostrongylus</taxon>
    </lineage>
</organism>
<evidence type="ECO:0000256" key="7">
    <source>
        <dbReference type="RuleBase" id="RU003894"/>
    </source>
</evidence>
<protein>
    <recommendedName>
        <fullName evidence="9">H15 domain-containing protein</fullName>
    </recommendedName>
</protein>
<evidence type="ECO:0000313" key="10">
    <source>
        <dbReference type="EMBL" id="KAJ1348904.1"/>
    </source>
</evidence>
<feature type="compositionally biased region" description="Basic and acidic residues" evidence="8">
    <location>
        <begin position="111"/>
        <end position="123"/>
    </location>
</feature>
<dbReference type="Gene3D" id="1.10.10.10">
    <property type="entry name" value="Winged helix-like DNA-binding domain superfamily/Winged helix DNA-binding domain"/>
    <property type="match status" value="1"/>
</dbReference>
<feature type="region of interest" description="Disordered" evidence="8">
    <location>
        <begin position="96"/>
        <end position="197"/>
    </location>
</feature>
<evidence type="ECO:0000256" key="8">
    <source>
        <dbReference type="SAM" id="MobiDB-lite"/>
    </source>
</evidence>
<feature type="region of interest" description="Disordered" evidence="8">
    <location>
        <begin position="13"/>
        <end position="40"/>
    </location>
</feature>
<dbReference type="SUPFAM" id="SSF46785">
    <property type="entry name" value="Winged helix' DNA-binding domain"/>
    <property type="match status" value="1"/>
</dbReference>
<dbReference type="SMART" id="SM00526">
    <property type="entry name" value="H15"/>
    <property type="match status" value="1"/>
</dbReference>
<keyword evidence="4" id="KW-0007">Acetylation</keyword>
<evidence type="ECO:0000256" key="5">
    <source>
        <dbReference type="ARBA" id="ARBA00023125"/>
    </source>
</evidence>
<dbReference type="InterPro" id="IPR005819">
    <property type="entry name" value="H1/H5"/>
</dbReference>
<dbReference type="AlphaFoldDB" id="A0AAD5MJR6"/>
<evidence type="ECO:0000256" key="1">
    <source>
        <dbReference type="ARBA" id="ARBA00004123"/>
    </source>
</evidence>
<dbReference type="EMBL" id="JAHQIW010000581">
    <property type="protein sequence ID" value="KAJ1348904.1"/>
    <property type="molecule type" value="Genomic_DNA"/>
</dbReference>
<keyword evidence="5 7" id="KW-0238">DNA-binding</keyword>
<proteinExistence type="inferred from homology"/>
<reference evidence="10" key="1">
    <citation type="submission" date="2021-06" db="EMBL/GenBank/DDBJ databases">
        <title>Parelaphostrongylus tenuis whole genome reference sequence.</title>
        <authorList>
            <person name="Garwood T.J."/>
            <person name="Larsen P.A."/>
            <person name="Fountain-Jones N.M."/>
            <person name="Garbe J.R."/>
            <person name="Macchietto M.G."/>
            <person name="Kania S.A."/>
            <person name="Gerhold R.W."/>
            <person name="Richards J.E."/>
            <person name="Wolf T.M."/>
        </authorList>
    </citation>
    <scope>NUCLEOTIDE SEQUENCE</scope>
    <source>
        <strain evidence="10">MNPRO001-30</strain>
        <tissue evidence="10">Meninges</tissue>
    </source>
</reference>
<accession>A0AAD5MJR6</accession>
<evidence type="ECO:0000256" key="3">
    <source>
        <dbReference type="ARBA" id="ARBA00022454"/>
    </source>
</evidence>
<dbReference type="Pfam" id="PF00538">
    <property type="entry name" value="Linker_histone"/>
    <property type="match status" value="1"/>
</dbReference>
<dbReference type="GO" id="GO:0030261">
    <property type="term" value="P:chromosome condensation"/>
    <property type="evidence" value="ECO:0007669"/>
    <property type="project" value="TreeGrafter"/>
</dbReference>
<evidence type="ECO:0000259" key="9">
    <source>
        <dbReference type="PROSITE" id="PS51504"/>
    </source>
</evidence>
<dbReference type="Proteomes" id="UP001196413">
    <property type="component" value="Unassembled WGS sequence"/>
</dbReference>
<dbReference type="GO" id="GO:0031492">
    <property type="term" value="F:nucleosomal DNA binding"/>
    <property type="evidence" value="ECO:0007669"/>
    <property type="project" value="TreeGrafter"/>
</dbReference>
<evidence type="ECO:0000256" key="6">
    <source>
        <dbReference type="ARBA" id="ARBA00023242"/>
    </source>
</evidence>
<dbReference type="CDD" id="cd00073">
    <property type="entry name" value="H15"/>
    <property type="match status" value="1"/>
</dbReference>
<dbReference type="PANTHER" id="PTHR11467">
    <property type="entry name" value="HISTONE H1"/>
    <property type="match status" value="1"/>
</dbReference>
<keyword evidence="3 7" id="KW-0158">Chromosome</keyword>
<evidence type="ECO:0000256" key="4">
    <source>
        <dbReference type="ARBA" id="ARBA00022990"/>
    </source>
</evidence>
<keyword evidence="6 7" id="KW-0539">Nucleus</keyword>
<evidence type="ECO:0000313" key="11">
    <source>
        <dbReference type="Proteomes" id="UP001196413"/>
    </source>
</evidence>
<keyword evidence="11" id="KW-1185">Reference proteome</keyword>
<feature type="compositionally biased region" description="Low complexity" evidence="8">
    <location>
        <begin position="13"/>
        <end position="34"/>
    </location>
</feature>
<name>A0AAD5MJR6_PARTN</name>
<dbReference type="PANTHER" id="PTHR11467:SF36">
    <property type="entry name" value="HISTONE 24-RELATED"/>
    <property type="match status" value="1"/>
</dbReference>
<feature type="compositionally biased region" description="Basic residues" evidence="8">
    <location>
        <begin position="152"/>
        <end position="183"/>
    </location>
</feature>